<dbReference type="RefSeq" id="WP_203948744.1">
    <property type="nucleotide sequence ID" value="NZ_BOOR01000069.1"/>
</dbReference>
<evidence type="ECO:0000313" key="3">
    <source>
        <dbReference type="Proteomes" id="UP000605992"/>
    </source>
</evidence>
<reference evidence="2" key="1">
    <citation type="submission" date="2021-01" db="EMBL/GenBank/DDBJ databases">
        <title>Whole genome shotgun sequence of Planotetraspora thailandica NBRC 104271.</title>
        <authorList>
            <person name="Komaki H."/>
            <person name="Tamura T."/>
        </authorList>
    </citation>
    <scope>NUCLEOTIDE SEQUENCE</scope>
    <source>
        <strain evidence="2">NBRC 104271</strain>
    </source>
</reference>
<evidence type="ECO:0000313" key="2">
    <source>
        <dbReference type="EMBL" id="GII58652.1"/>
    </source>
</evidence>
<protein>
    <submittedName>
        <fullName evidence="2">Uncharacterized protein</fullName>
    </submittedName>
</protein>
<accession>A0A8J4DEY2</accession>
<sequence>MKKKTAAALLALVVAAVLGGSATPASAVDSPCASQKYGCDSHWMEPNPGNGQ</sequence>
<evidence type="ECO:0000256" key="1">
    <source>
        <dbReference type="SAM" id="SignalP"/>
    </source>
</evidence>
<organism evidence="2 3">
    <name type="scientific">Planotetraspora thailandica</name>
    <dbReference type="NCBI Taxonomy" id="487172"/>
    <lineage>
        <taxon>Bacteria</taxon>
        <taxon>Bacillati</taxon>
        <taxon>Actinomycetota</taxon>
        <taxon>Actinomycetes</taxon>
        <taxon>Streptosporangiales</taxon>
        <taxon>Streptosporangiaceae</taxon>
        <taxon>Planotetraspora</taxon>
    </lineage>
</organism>
<feature type="signal peptide" evidence="1">
    <location>
        <begin position="1"/>
        <end position="27"/>
    </location>
</feature>
<feature type="chain" id="PRO_5035274188" evidence="1">
    <location>
        <begin position="28"/>
        <end position="52"/>
    </location>
</feature>
<name>A0A8J4DEY2_9ACTN</name>
<proteinExistence type="predicted"/>
<gene>
    <name evidence="2" type="ORF">Pth03_70410</name>
</gene>
<comment type="caution">
    <text evidence="2">The sequence shown here is derived from an EMBL/GenBank/DDBJ whole genome shotgun (WGS) entry which is preliminary data.</text>
</comment>
<keyword evidence="3" id="KW-1185">Reference proteome</keyword>
<dbReference type="EMBL" id="BOOR01000069">
    <property type="protein sequence ID" value="GII58652.1"/>
    <property type="molecule type" value="Genomic_DNA"/>
</dbReference>
<dbReference type="Proteomes" id="UP000605992">
    <property type="component" value="Unassembled WGS sequence"/>
</dbReference>
<dbReference type="AlphaFoldDB" id="A0A8J4DEY2"/>
<keyword evidence="1" id="KW-0732">Signal</keyword>